<protein>
    <recommendedName>
        <fullName evidence="1">site-specific DNA-methyltransferase (adenine-specific)</fullName>
        <ecNumber evidence="1">2.1.1.72</ecNumber>
    </recommendedName>
</protein>
<keyword evidence="3" id="KW-0808">Transferase</keyword>
<sequence>MPKAPVPDTILRLVDNFNRNLDACHSSAYNEAQLRQDFLNPFFEAMGWDMANKQGFDQRYRQVIHEAALRIGGTTKAPDYSFRIGGVRKFFVEAKKPAHDLKHDIGPALQLRRYAWTAKLPLSILTDFEEFCVYETRTRPKKTDKPATGRISYIRFQEYPDRWEEITGIFSPKAIQQGSFDRFAEAKKGKRGTAEVDAEFLKDIEHWRDLLARNIALRNPRLTNRDLNFAVQRTIDRIIFLRICEDRGIERTDSLQALLNGTRTYRRLFELFFRADERYNSGLFHFSTEKGRAEPDEVTPKLKLDDKILKEIIGNLYYPDSPYEFSVFPADILGHVYEQFLGKVIRLTAGHRAKVEYKPEVRKAGGVYYTPTYIVDYIVKNTVGKLLEGKPGPKSRPLTPAQASRLRILDPACGSGSFLLGAFQYLLDWHRDWYEKHGPEKHRKVLYQGPGGEWRLTTGEKKRILLNNIFGVDIDSQAVEVTKLSLLLKVLEGESEETINYQFKIFRERALPDLSSNIKCGNSLIGSDFYEGEQQALFDDEEQRLRINVFDWEDEFPEIMKRGGFDAVIGNPPYVRAVRLTQEKQFYDRRFRAAYGSYDIYVLFMEAALHLVRKGGLVSMIVPNKFLVADYAKQLRQILLTEASLYELADLGRCRSVFQDALISSAIPFLVKGVKEVKLNLKILDDETAGKIASTKSTEVRCSELVSPEGNILVYQDHPSRQVLKKIRAAGEPLSRVALVRTGVMGFEYWSLDRWISDGNKGRRIATNSYIDRYRLLWGKKVRIYGRETYEPRLDPGCSLLSQGTMKMFASPKIVVRGVARRVTATLDREGIGILVAVHAVVGRKYSNEFLLGLLNSTLFNWLHVVQFYSARIPQGSLRYPVSFWANLPIAQIDKVRGSDKARHDKIVRLVERMLKLHKDLPKAKGQTKTAIDRRIKATDRQIDELVYELYGLTEKEIGIVEKATQA</sequence>
<dbReference type="PRINTS" id="PR00507">
    <property type="entry name" value="N12N6MTFRASE"/>
</dbReference>
<evidence type="ECO:0000256" key="3">
    <source>
        <dbReference type="ARBA" id="ARBA00022679"/>
    </source>
</evidence>
<dbReference type="Pfam" id="PF04313">
    <property type="entry name" value="HSDR_N"/>
    <property type="match status" value="1"/>
</dbReference>
<dbReference type="GO" id="GO:0032259">
    <property type="term" value="P:methylation"/>
    <property type="evidence" value="ECO:0007669"/>
    <property type="project" value="UniProtKB-KW"/>
</dbReference>
<dbReference type="Pfam" id="PF07669">
    <property type="entry name" value="Eco57I"/>
    <property type="match status" value="1"/>
</dbReference>
<evidence type="ECO:0000313" key="11">
    <source>
        <dbReference type="EMBL" id="OYD17365.1"/>
    </source>
</evidence>
<dbReference type="InterPro" id="IPR002052">
    <property type="entry name" value="DNA_methylase_N6_adenine_CS"/>
</dbReference>
<dbReference type="Proteomes" id="UP000215559">
    <property type="component" value="Unassembled WGS sequence"/>
</dbReference>
<evidence type="ECO:0000256" key="2">
    <source>
        <dbReference type="ARBA" id="ARBA00022603"/>
    </source>
</evidence>
<evidence type="ECO:0000256" key="5">
    <source>
        <dbReference type="ARBA" id="ARBA00022747"/>
    </source>
</evidence>
<dbReference type="GO" id="GO:0009035">
    <property type="term" value="F:type I site-specific deoxyribonuclease activity"/>
    <property type="evidence" value="ECO:0007669"/>
    <property type="project" value="UniProtKB-EC"/>
</dbReference>
<dbReference type="PANTHER" id="PTHR33841:SF1">
    <property type="entry name" value="DNA METHYLTRANSFERASE A"/>
    <property type="match status" value="1"/>
</dbReference>
<name>A0A235C0M8_UNCW3</name>
<accession>A0A235C0M8</accession>
<dbReference type="EMBL" id="NOZP01000007">
    <property type="protein sequence ID" value="OYD17365.1"/>
    <property type="molecule type" value="Genomic_DNA"/>
</dbReference>
<dbReference type="GO" id="GO:0005524">
    <property type="term" value="F:ATP binding"/>
    <property type="evidence" value="ECO:0007669"/>
    <property type="project" value="UniProtKB-KW"/>
</dbReference>
<feature type="domain" description="Restriction endonuclease type I HsdR N-terminal" evidence="8">
    <location>
        <begin position="29"/>
        <end position="141"/>
    </location>
</feature>
<evidence type="ECO:0000259" key="9">
    <source>
        <dbReference type="Pfam" id="PF07669"/>
    </source>
</evidence>
<dbReference type="InterPro" id="IPR007409">
    <property type="entry name" value="Restrct_endonuc_type1_HsdR_N"/>
</dbReference>
<dbReference type="GO" id="GO:0009307">
    <property type="term" value="P:DNA restriction-modification system"/>
    <property type="evidence" value="ECO:0007669"/>
    <property type="project" value="UniProtKB-KW"/>
</dbReference>
<keyword evidence="2" id="KW-0489">Methyltransferase</keyword>
<evidence type="ECO:0000259" key="10">
    <source>
        <dbReference type="Pfam" id="PF12950"/>
    </source>
</evidence>
<dbReference type="PROSITE" id="PS00092">
    <property type="entry name" value="N6_MTASE"/>
    <property type="match status" value="1"/>
</dbReference>
<keyword evidence="5" id="KW-0680">Restriction system</keyword>
<proteinExistence type="predicted"/>
<dbReference type="Pfam" id="PF12950">
    <property type="entry name" value="TaqI_C"/>
    <property type="match status" value="1"/>
</dbReference>
<dbReference type="InterPro" id="IPR025931">
    <property type="entry name" value="TaqI_C"/>
</dbReference>
<feature type="domain" description="Type II methyltransferase M.TaqI-like" evidence="9">
    <location>
        <begin position="467"/>
        <end position="658"/>
    </location>
</feature>
<evidence type="ECO:0000256" key="4">
    <source>
        <dbReference type="ARBA" id="ARBA00022691"/>
    </source>
</evidence>
<comment type="catalytic activity">
    <reaction evidence="7">
        <text>a 2'-deoxyadenosine in DNA + S-adenosyl-L-methionine = an N(6)-methyl-2'-deoxyadenosine in DNA + S-adenosyl-L-homocysteine + H(+)</text>
        <dbReference type="Rhea" id="RHEA:15197"/>
        <dbReference type="Rhea" id="RHEA-COMP:12418"/>
        <dbReference type="Rhea" id="RHEA-COMP:12419"/>
        <dbReference type="ChEBI" id="CHEBI:15378"/>
        <dbReference type="ChEBI" id="CHEBI:57856"/>
        <dbReference type="ChEBI" id="CHEBI:59789"/>
        <dbReference type="ChEBI" id="CHEBI:90615"/>
        <dbReference type="ChEBI" id="CHEBI:90616"/>
        <dbReference type="EC" id="2.1.1.72"/>
    </reaction>
</comment>
<evidence type="ECO:0000259" key="8">
    <source>
        <dbReference type="Pfam" id="PF04313"/>
    </source>
</evidence>
<dbReference type="GO" id="GO:0009007">
    <property type="term" value="F:site-specific DNA-methyltransferase (adenine-specific) activity"/>
    <property type="evidence" value="ECO:0007669"/>
    <property type="project" value="UniProtKB-EC"/>
</dbReference>
<comment type="caution">
    <text evidence="11">The sequence shown here is derived from an EMBL/GenBank/DDBJ whole genome shotgun (WGS) entry which is preliminary data.</text>
</comment>
<keyword evidence="6" id="KW-0238">DNA-binding</keyword>
<gene>
    <name evidence="11" type="ORF">CH330_00325</name>
</gene>
<evidence type="ECO:0000256" key="7">
    <source>
        <dbReference type="ARBA" id="ARBA00047942"/>
    </source>
</evidence>
<organism evidence="11 12">
    <name type="scientific">candidate division WOR-3 bacterium JGI_Cruoil_03_51_56</name>
    <dbReference type="NCBI Taxonomy" id="1973747"/>
    <lineage>
        <taxon>Bacteria</taxon>
        <taxon>Bacteria division WOR-3</taxon>
    </lineage>
</organism>
<dbReference type="Gene3D" id="3.40.50.150">
    <property type="entry name" value="Vaccinia Virus protein VP39"/>
    <property type="match status" value="1"/>
</dbReference>
<dbReference type="InterPro" id="IPR011639">
    <property type="entry name" value="MethylTrfase_TaqI-like_dom"/>
</dbReference>
<feature type="domain" description="TaqI-like C-terminal specificity" evidence="10">
    <location>
        <begin position="771"/>
        <end position="871"/>
    </location>
</feature>
<evidence type="ECO:0000313" key="12">
    <source>
        <dbReference type="Proteomes" id="UP000215559"/>
    </source>
</evidence>
<dbReference type="InterPro" id="IPR050953">
    <property type="entry name" value="N4_N6_ade-DNA_methylase"/>
</dbReference>
<dbReference type="SUPFAM" id="SSF53335">
    <property type="entry name" value="S-adenosyl-L-methionine-dependent methyltransferases"/>
    <property type="match status" value="1"/>
</dbReference>
<dbReference type="InterPro" id="IPR029063">
    <property type="entry name" value="SAM-dependent_MTases_sf"/>
</dbReference>
<evidence type="ECO:0000256" key="1">
    <source>
        <dbReference type="ARBA" id="ARBA00011900"/>
    </source>
</evidence>
<dbReference type="PANTHER" id="PTHR33841">
    <property type="entry name" value="DNA METHYLTRANSFERASE YEEA-RELATED"/>
    <property type="match status" value="1"/>
</dbReference>
<dbReference type="GO" id="GO:0003677">
    <property type="term" value="F:DNA binding"/>
    <property type="evidence" value="ECO:0007669"/>
    <property type="project" value="UniProtKB-KW"/>
</dbReference>
<keyword evidence="4" id="KW-0949">S-adenosyl-L-methionine</keyword>
<dbReference type="AlphaFoldDB" id="A0A235C0M8"/>
<dbReference type="EC" id="2.1.1.72" evidence="1"/>
<reference evidence="11 12" key="1">
    <citation type="submission" date="2017-07" db="EMBL/GenBank/DDBJ databases">
        <title>Recovery of genomes from metagenomes via a dereplication, aggregation, and scoring strategy.</title>
        <authorList>
            <person name="Sieber C.M."/>
            <person name="Probst A.J."/>
            <person name="Sharrar A."/>
            <person name="Thomas B.C."/>
            <person name="Hess M."/>
            <person name="Tringe S.G."/>
            <person name="Banfield J.F."/>
        </authorList>
    </citation>
    <scope>NUCLEOTIDE SEQUENCE [LARGE SCALE GENOMIC DNA]</scope>
    <source>
        <strain evidence="11">JGI_Cruoil_03_51_56</strain>
    </source>
</reference>
<evidence type="ECO:0000256" key="6">
    <source>
        <dbReference type="ARBA" id="ARBA00023125"/>
    </source>
</evidence>